<evidence type="ECO:0000256" key="1">
    <source>
        <dbReference type="ARBA" id="ARBA00006643"/>
    </source>
</evidence>
<sequence>MDKLSPFHRHHNPPLSQNPVTHKPKPTTLSPATLSLAPTSSFSETTSLSASPPPHSYKHFPNFRFLDNLSDVKTLDSVKATHAQMMKTCNVCISDSMAKTLITSYLEHGDFRSAAMVFFVGFARNYVMWTSFLEEFESYGGDPIQVLQVFQELHFKGVLFDSRIFTVILKICIRAMDSWMGLEVHASLIKRGFELDTYVKSALLNFYERCWGVESANQVFYEMPERDDLLWNEAILVNLKNERFVNALKLFTGMQFSFAKANASTLLKMLQACGKHGALTEGKQIHGYVIKHKLESNLSICNSLINMYSRNGKLKLARRVFDSMKDRNLSTWNSIMSSYSALGYVKDAWNLFHKMESSGVKPDIITWNCLLSGHAVHGSYIEILPILKEMQAAGFRPNSGSITSVLQAVTELRLLNVGKENHAYVIRNGLNYDIYVETSLLDMYVKNDRLTISRAIFNTMRNKNIVAWNSLITGYAFKGHFYDARRLLNDMEEEGITPDLVTWNGLVSGFSLWGHNEEALAVIQDIKSSGLAPNVVSWTALISACSQKGNYRESLEYFVQMQQEGIKPNSSTLSSLLRTCGGLSLLKKGKEIHCFSTRNGFMEDVYIATALIDMYSKSGHLKSAHEVFRRTKNKTLACWNCMIMGYSIYGLGKEAISLFREMQEADILPDSITFTALLSACKNSGLVDEGWDYFDSMSKDYGIKPTIEHYSCMVDLLGRAGYLDEAWDFIQTMPLKPDATIWGAFLGSCRIHTNLEFAEIAAKELFKLEPYNSANYVLMMNLYAMSNRWEDVELIRGLMGEKGVKIREVWSWIQINNTVHVFSAGGKPHDAEGEIYFELYQLVSEMKKLGYVPDIDCVYQNTDEEEKEKALLSHTEKLAIAYGLIKTKNSAPIRVIKNTRICSDCHTAAKYISLARGVEIFLRDGVRFHHLKAGRCSCNDFW</sequence>
<dbReference type="Proteomes" id="UP000091857">
    <property type="component" value="Chromosome 5"/>
</dbReference>
<comment type="similarity">
    <text evidence="1">Belongs to the PPR family. PCMP-H subfamily.</text>
</comment>
<evidence type="ECO:0000256" key="3">
    <source>
        <dbReference type="PROSITE-ProRule" id="PRU00708"/>
    </source>
</evidence>
<dbReference type="Pfam" id="PF13041">
    <property type="entry name" value="PPR_2"/>
    <property type="match status" value="3"/>
</dbReference>
<keyword evidence="2" id="KW-0677">Repeat</keyword>
<dbReference type="GO" id="GO:0008270">
    <property type="term" value="F:zinc ion binding"/>
    <property type="evidence" value="ECO:0007669"/>
    <property type="project" value="InterPro"/>
</dbReference>
<name>A0A2C9VSM5_MANES</name>
<dbReference type="FunFam" id="1.25.40.10:FF:000393">
    <property type="entry name" value="Pentatricopeptide repeat-containing protein At1g20230"/>
    <property type="match status" value="1"/>
</dbReference>
<reference evidence="7" key="1">
    <citation type="journal article" date="2016" name="Nat. Biotechnol.">
        <title>Sequencing wild and cultivated cassava and related species reveals extensive interspecific hybridization and genetic diversity.</title>
        <authorList>
            <person name="Bredeson J.V."/>
            <person name="Lyons J.B."/>
            <person name="Prochnik S.E."/>
            <person name="Wu G.A."/>
            <person name="Ha C.M."/>
            <person name="Edsinger-Gonzales E."/>
            <person name="Grimwood J."/>
            <person name="Schmutz J."/>
            <person name="Rabbi I.Y."/>
            <person name="Egesi C."/>
            <person name="Nauluvula P."/>
            <person name="Lebot V."/>
            <person name="Ndunguru J."/>
            <person name="Mkamilo G."/>
            <person name="Bart R.S."/>
            <person name="Setter T.L."/>
            <person name="Gleadow R.M."/>
            <person name="Kulakow P."/>
            <person name="Ferguson M.E."/>
            <person name="Rounsley S."/>
            <person name="Rokhsar D.S."/>
        </authorList>
    </citation>
    <scope>NUCLEOTIDE SEQUENCE [LARGE SCALE GENOMIC DNA]</scope>
    <source>
        <strain evidence="7">cv. AM560-2</strain>
    </source>
</reference>
<dbReference type="FunFam" id="1.25.40.10:FF:000782">
    <property type="entry name" value="Pentatricopeptide repeat-containing protein"/>
    <property type="match status" value="1"/>
</dbReference>
<keyword evidence="7" id="KW-1185">Reference proteome</keyword>
<dbReference type="Pfam" id="PF20431">
    <property type="entry name" value="E_motif"/>
    <property type="match status" value="1"/>
</dbReference>
<dbReference type="PANTHER" id="PTHR47926">
    <property type="entry name" value="PENTATRICOPEPTIDE REPEAT-CONTAINING PROTEIN"/>
    <property type="match status" value="1"/>
</dbReference>
<dbReference type="Pfam" id="PF14432">
    <property type="entry name" value="DYW_deaminase"/>
    <property type="match status" value="1"/>
</dbReference>
<dbReference type="InterPro" id="IPR002885">
    <property type="entry name" value="PPR_rpt"/>
</dbReference>
<evidence type="ECO:0000259" key="5">
    <source>
        <dbReference type="Pfam" id="PF14432"/>
    </source>
</evidence>
<dbReference type="Gene3D" id="1.25.40.10">
    <property type="entry name" value="Tetratricopeptide repeat domain"/>
    <property type="match status" value="5"/>
</dbReference>
<evidence type="ECO:0000313" key="6">
    <source>
        <dbReference type="EMBL" id="OAY49035.1"/>
    </source>
</evidence>
<evidence type="ECO:0000256" key="2">
    <source>
        <dbReference type="ARBA" id="ARBA00022737"/>
    </source>
</evidence>
<evidence type="ECO:0000256" key="4">
    <source>
        <dbReference type="SAM" id="MobiDB-lite"/>
    </source>
</evidence>
<feature type="repeat" description="PPR" evidence="3">
    <location>
        <begin position="534"/>
        <end position="568"/>
    </location>
</feature>
<protein>
    <recommendedName>
        <fullName evidence="5">DYW domain-containing protein</fullName>
    </recommendedName>
</protein>
<feature type="domain" description="DYW" evidence="5">
    <location>
        <begin position="850"/>
        <end position="942"/>
    </location>
</feature>
<dbReference type="PANTHER" id="PTHR47926:SF471">
    <property type="entry name" value="DYW DOMAIN-CONTAINING PROTEIN"/>
    <property type="match status" value="1"/>
</dbReference>
<comment type="caution">
    <text evidence="6">The sequence shown here is derived from an EMBL/GenBank/DDBJ whole genome shotgun (WGS) entry which is preliminary data.</text>
</comment>
<feature type="repeat" description="PPR" evidence="3">
    <location>
        <begin position="363"/>
        <end position="397"/>
    </location>
</feature>
<dbReference type="InterPro" id="IPR011990">
    <property type="entry name" value="TPR-like_helical_dom_sf"/>
</dbReference>
<feature type="repeat" description="PPR" evidence="3">
    <location>
        <begin position="499"/>
        <end position="533"/>
    </location>
</feature>
<dbReference type="EMBL" id="CM004391">
    <property type="protein sequence ID" value="OAY49035.1"/>
    <property type="molecule type" value="Genomic_DNA"/>
</dbReference>
<feature type="repeat" description="PPR" evidence="3">
    <location>
        <begin position="464"/>
        <end position="498"/>
    </location>
</feature>
<feature type="repeat" description="PPR" evidence="3">
    <location>
        <begin position="297"/>
        <end position="327"/>
    </location>
</feature>
<dbReference type="OrthoDB" id="185373at2759"/>
<dbReference type="GO" id="GO:0009451">
    <property type="term" value="P:RNA modification"/>
    <property type="evidence" value="ECO:0007669"/>
    <property type="project" value="InterPro"/>
</dbReference>
<feature type="region of interest" description="Disordered" evidence="4">
    <location>
        <begin position="1"/>
        <end position="34"/>
    </location>
</feature>
<feature type="repeat" description="PPR" evidence="3">
    <location>
        <begin position="635"/>
        <end position="669"/>
    </location>
</feature>
<dbReference type="AlphaFoldDB" id="A0A2C9VSM5"/>
<feature type="repeat" description="PPR" evidence="3">
    <location>
        <begin position="328"/>
        <end position="362"/>
    </location>
</feature>
<organism evidence="6 7">
    <name type="scientific">Manihot esculenta</name>
    <name type="common">Cassava</name>
    <name type="synonym">Jatropha manihot</name>
    <dbReference type="NCBI Taxonomy" id="3983"/>
    <lineage>
        <taxon>Eukaryota</taxon>
        <taxon>Viridiplantae</taxon>
        <taxon>Streptophyta</taxon>
        <taxon>Embryophyta</taxon>
        <taxon>Tracheophyta</taxon>
        <taxon>Spermatophyta</taxon>
        <taxon>Magnoliopsida</taxon>
        <taxon>eudicotyledons</taxon>
        <taxon>Gunneridae</taxon>
        <taxon>Pentapetalae</taxon>
        <taxon>rosids</taxon>
        <taxon>fabids</taxon>
        <taxon>Malpighiales</taxon>
        <taxon>Euphorbiaceae</taxon>
        <taxon>Crotonoideae</taxon>
        <taxon>Manihoteae</taxon>
        <taxon>Manihot</taxon>
    </lineage>
</organism>
<accession>A0A2C9VSM5</accession>
<dbReference type="FunFam" id="1.25.40.10:FF:000366">
    <property type="entry name" value="Pentatricopeptide (PPR) repeat-containing protein"/>
    <property type="match status" value="1"/>
</dbReference>
<dbReference type="Gramene" id="Manes.05G024400.1.v8.1">
    <property type="protein sequence ID" value="Manes.05G024400.1.v8.1.CDS.1"/>
    <property type="gene ID" value="Manes.05G024400.v8.1"/>
</dbReference>
<feature type="repeat" description="PPR" evidence="3">
    <location>
        <begin position="670"/>
        <end position="705"/>
    </location>
</feature>
<proteinExistence type="inferred from homology"/>
<dbReference type="InterPro" id="IPR046848">
    <property type="entry name" value="E_motif"/>
</dbReference>
<dbReference type="Pfam" id="PF13812">
    <property type="entry name" value="PPR_3"/>
    <property type="match status" value="1"/>
</dbReference>
<dbReference type="NCBIfam" id="TIGR00756">
    <property type="entry name" value="PPR"/>
    <property type="match status" value="8"/>
</dbReference>
<dbReference type="InterPro" id="IPR032867">
    <property type="entry name" value="DYW_dom"/>
</dbReference>
<dbReference type="OMA" id="INMYVKN"/>
<evidence type="ECO:0000313" key="7">
    <source>
        <dbReference type="Proteomes" id="UP000091857"/>
    </source>
</evidence>
<dbReference type="PROSITE" id="PS51375">
    <property type="entry name" value="PPR"/>
    <property type="match status" value="8"/>
</dbReference>
<dbReference type="FunFam" id="1.25.40.10:FF:000031">
    <property type="entry name" value="Pentatricopeptide repeat-containing protein mitochondrial"/>
    <property type="match status" value="1"/>
</dbReference>
<dbReference type="InterPro" id="IPR046960">
    <property type="entry name" value="PPR_At4g14850-like_plant"/>
</dbReference>
<dbReference type="GO" id="GO:0003723">
    <property type="term" value="F:RNA binding"/>
    <property type="evidence" value="ECO:0007669"/>
    <property type="project" value="InterPro"/>
</dbReference>
<gene>
    <name evidence="6" type="ORF">MANES_05G024400v8</name>
</gene>
<feature type="compositionally biased region" description="Basic residues" evidence="4">
    <location>
        <begin position="1"/>
        <end position="12"/>
    </location>
</feature>
<dbReference type="Pfam" id="PF01535">
    <property type="entry name" value="PPR"/>
    <property type="match status" value="2"/>
</dbReference>